<gene>
    <name evidence="3" type="ORF">ACHAW5_002358</name>
</gene>
<name>A0ABD3PPR9_9STRA</name>
<keyword evidence="2" id="KW-0812">Transmembrane</keyword>
<feature type="transmembrane region" description="Helical" evidence="2">
    <location>
        <begin position="176"/>
        <end position="199"/>
    </location>
</feature>
<evidence type="ECO:0000313" key="3">
    <source>
        <dbReference type="EMBL" id="KAL3789641.1"/>
    </source>
</evidence>
<comment type="caution">
    <text evidence="3">The sequence shown here is derived from an EMBL/GenBank/DDBJ whole genome shotgun (WGS) entry which is preliminary data.</text>
</comment>
<protein>
    <submittedName>
        <fullName evidence="3">Uncharacterized protein</fullName>
    </submittedName>
</protein>
<keyword evidence="2" id="KW-0472">Membrane</keyword>
<evidence type="ECO:0000313" key="4">
    <source>
        <dbReference type="Proteomes" id="UP001530315"/>
    </source>
</evidence>
<keyword evidence="2" id="KW-1133">Transmembrane helix</keyword>
<evidence type="ECO:0000256" key="1">
    <source>
        <dbReference type="SAM" id="MobiDB-lite"/>
    </source>
</evidence>
<feature type="compositionally biased region" description="Polar residues" evidence="1">
    <location>
        <begin position="67"/>
        <end position="76"/>
    </location>
</feature>
<dbReference type="AlphaFoldDB" id="A0ABD3PPR9"/>
<keyword evidence="4" id="KW-1185">Reference proteome</keyword>
<accession>A0ABD3PPR9</accession>
<evidence type="ECO:0000256" key="2">
    <source>
        <dbReference type="SAM" id="Phobius"/>
    </source>
</evidence>
<proteinExistence type="predicted"/>
<reference evidence="3 4" key="1">
    <citation type="submission" date="2024-10" db="EMBL/GenBank/DDBJ databases">
        <title>Updated reference genomes for cyclostephanoid diatoms.</title>
        <authorList>
            <person name="Roberts W.R."/>
            <person name="Alverson A.J."/>
        </authorList>
    </citation>
    <scope>NUCLEOTIDE SEQUENCE [LARGE SCALE GENOMIC DNA]</scope>
    <source>
        <strain evidence="3 4">AJA276-08</strain>
    </source>
</reference>
<dbReference type="EMBL" id="JALLAZ020000673">
    <property type="protein sequence ID" value="KAL3789641.1"/>
    <property type="molecule type" value="Genomic_DNA"/>
</dbReference>
<feature type="region of interest" description="Disordered" evidence="1">
    <location>
        <begin position="1"/>
        <end position="92"/>
    </location>
</feature>
<dbReference type="Proteomes" id="UP001530315">
    <property type="component" value="Unassembled WGS sequence"/>
</dbReference>
<organism evidence="3 4">
    <name type="scientific">Stephanodiscus triporus</name>
    <dbReference type="NCBI Taxonomy" id="2934178"/>
    <lineage>
        <taxon>Eukaryota</taxon>
        <taxon>Sar</taxon>
        <taxon>Stramenopiles</taxon>
        <taxon>Ochrophyta</taxon>
        <taxon>Bacillariophyta</taxon>
        <taxon>Coscinodiscophyceae</taxon>
        <taxon>Thalassiosirophycidae</taxon>
        <taxon>Stephanodiscales</taxon>
        <taxon>Stephanodiscaceae</taxon>
        <taxon>Stephanodiscus</taxon>
    </lineage>
</organism>
<sequence>MPKHKTPEPADAGSSLTTSSTNPHKKSKKESLAAAKAWHDSRAKSEVVGASPAATKAGADDGDIAVAQQQSHVTSRSVEKKGAAAAAARRMPENAISTQSALYRDAKPTGGNNAFLKSLITEGGTTVESSSKPTNITTPTSTASLMSESANSSSQVASGHMDAPTKNYLGIFVKSLLLLSLFALNIATAVVAIVVISGLSSSFDALREQHILEVERLEEKISRSREVEALLRSGIHVFEREMQAERDADFADVRTIYGIRTDARMDVPQSPEEKNAWLEGMRTLGEEKKSGSKDLIAKRGLL</sequence>